<evidence type="ECO:0000256" key="1">
    <source>
        <dbReference type="SAM" id="Phobius"/>
    </source>
</evidence>
<feature type="transmembrane region" description="Helical" evidence="1">
    <location>
        <begin position="42"/>
        <end position="60"/>
    </location>
</feature>
<organism evidence="2 3">
    <name type="scientific">Kitasatospora paranensis</name>
    <dbReference type="NCBI Taxonomy" id="258053"/>
    <lineage>
        <taxon>Bacteria</taxon>
        <taxon>Bacillati</taxon>
        <taxon>Actinomycetota</taxon>
        <taxon>Actinomycetes</taxon>
        <taxon>Kitasatosporales</taxon>
        <taxon>Streptomycetaceae</taxon>
        <taxon>Kitasatospora</taxon>
    </lineage>
</organism>
<sequence length="87" mass="8897">MNDVLDRMTGWNPDLTLATTWVRARVAAVRDTKDAGFSTVEMVIGIAIIIAILVAVAVILSGALTTKATTVGTCITGASSSNNGGCS</sequence>
<accession>A0ABW2FYF6</accession>
<evidence type="ECO:0000313" key="2">
    <source>
        <dbReference type="EMBL" id="MFC7181462.1"/>
    </source>
</evidence>
<evidence type="ECO:0000313" key="3">
    <source>
        <dbReference type="Proteomes" id="UP001596435"/>
    </source>
</evidence>
<comment type="caution">
    <text evidence="2">The sequence shown here is derived from an EMBL/GenBank/DDBJ whole genome shotgun (WGS) entry which is preliminary data.</text>
</comment>
<dbReference type="EMBL" id="JBHTAJ010000032">
    <property type="protein sequence ID" value="MFC7181462.1"/>
    <property type="molecule type" value="Genomic_DNA"/>
</dbReference>
<keyword evidence="1" id="KW-0472">Membrane</keyword>
<keyword evidence="1" id="KW-0812">Transmembrane</keyword>
<reference evidence="3" key="1">
    <citation type="journal article" date="2019" name="Int. J. Syst. Evol. Microbiol.">
        <title>The Global Catalogue of Microorganisms (GCM) 10K type strain sequencing project: providing services to taxonomists for standard genome sequencing and annotation.</title>
        <authorList>
            <consortium name="The Broad Institute Genomics Platform"/>
            <consortium name="The Broad Institute Genome Sequencing Center for Infectious Disease"/>
            <person name="Wu L."/>
            <person name="Ma J."/>
        </authorList>
    </citation>
    <scope>NUCLEOTIDE SEQUENCE [LARGE SCALE GENOMIC DNA]</scope>
    <source>
        <strain evidence="3">CGMCC 1.12859</strain>
    </source>
</reference>
<protein>
    <submittedName>
        <fullName evidence="2">Uncharacterized protein</fullName>
    </submittedName>
</protein>
<proteinExistence type="predicted"/>
<keyword evidence="3" id="KW-1185">Reference proteome</keyword>
<dbReference type="RefSeq" id="WP_345703828.1">
    <property type="nucleotide sequence ID" value="NZ_BAABKV010000001.1"/>
</dbReference>
<name>A0ABW2FYF6_9ACTN</name>
<dbReference type="PROSITE" id="PS00409">
    <property type="entry name" value="PROKAR_NTER_METHYL"/>
    <property type="match status" value="1"/>
</dbReference>
<dbReference type="InterPro" id="IPR012902">
    <property type="entry name" value="N_methyl_site"/>
</dbReference>
<keyword evidence="1" id="KW-1133">Transmembrane helix</keyword>
<gene>
    <name evidence="2" type="ORF">ACFQMG_18080</name>
</gene>
<dbReference type="Proteomes" id="UP001596435">
    <property type="component" value="Unassembled WGS sequence"/>
</dbReference>